<dbReference type="Proteomes" id="UP001372338">
    <property type="component" value="Unassembled WGS sequence"/>
</dbReference>
<dbReference type="EMBL" id="JAYWIO010000007">
    <property type="protein sequence ID" value="KAK7251413.1"/>
    <property type="molecule type" value="Genomic_DNA"/>
</dbReference>
<sequence length="113" mass="11712">MDRMENGDDDGDEFGARRALSLGFEGRGRGSVSIRASRFWDFTNWGRESGSCGLVASSLVSTSAKLGRAAAGGGFGFAEGGELREVDEAVVVVVEILHDALELRGGDGGSEGA</sequence>
<accession>A0AAN9EEU4</accession>
<dbReference type="AlphaFoldDB" id="A0AAN9EEU4"/>
<evidence type="ECO:0000313" key="1">
    <source>
        <dbReference type="EMBL" id="KAK7251413.1"/>
    </source>
</evidence>
<proteinExistence type="predicted"/>
<protein>
    <submittedName>
        <fullName evidence="1">Uncharacterized protein</fullName>
    </submittedName>
</protein>
<name>A0AAN9EEU4_CROPI</name>
<organism evidence="1 2">
    <name type="scientific">Crotalaria pallida</name>
    <name type="common">Smooth rattlebox</name>
    <name type="synonym">Crotalaria striata</name>
    <dbReference type="NCBI Taxonomy" id="3830"/>
    <lineage>
        <taxon>Eukaryota</taxon>
        <taxon>Viridiplantae</taxon>
        <taxon>Streptophyta</taxon>
        <taxon>Embryophyta</taxon>
        <taxon>Tracheophyta</taxon>
        <taxon>Spermatophyta</taxon>
        <taxon>Magnoliopsida</taxon>
        <taxon>eudicotyledons</taxon>
        <taxon>Gunneridae</taxon>
        <taxon>Pentapetalae</taxon>
        <taxon>rosids</taxon>
        <taxon>fabids</taxon>
        <taxon>Fabales</taxon>
        <taxon>Fabaceae</taxon>
        <taxon>Papilionoideae</taxon>
        <taxon>50 kb inversion clade</taxon>
        <taxon>genistoids sensu lato</taxon>
        <taxon>core genistoids</taxon>
        <taxon>Crotalarieae</taxon>
        <taxon>Crotalaria</taxon>
    </lineage>
</organism>
<gene>
    <name evidence="1" type="ORF">RIF29_34586</name>
</gene>
<comment type="caution">
    <text evidence="1">The sequence shown here is derived from an EMBL/GenBank/DDBJ whole genome shotgun (WGS) entry which is preliminary data.</text>
</comment>
<reference evidence="1 2" key="1">
    <citation type="submission" date="2024-01" db="EMBL/GenBank/DDBJ databases">
        <title>The genomes of 5 underutilized Papilionoideae crops provide insights into root nodulation and disease resistanc.</title>
        <authorList>
            <person name="Yuan L."/>
        </authorList>
    </citation>
    <scope>NUCLEOTIDE SEQUENCE [LARGE SCALE GENOMIC DNA]</scope>
    <source>
        <strain evidence="1">ZHUSHIDOU_FW_LH</strain>
        <tissue evidence="1">Leaf</tissue>
    </source>
</reference>
<evidence type="ECO:0000313" key="2">
    <source>
        <dbReference type="Proteomes" id="UP001372338"/>
    </source>
</evidence>
<keyword evidence="2" id="KW-1185">Reference proteome</keyword>